<evidence type="ECO:0000313" key="8">
    <source>
        <dbReference type="EMBL" id="OII78147.1"/>
    </source>
</evidence>
<dbReference type="GO" id="GO:0006364">
    <property type="term" value="P:rRNA processing"/>
    <property type="evidence" value="ECO:0007669"/>
    <property type="project" value="InterPro"/>
</dbReference>
<feature type="domain" description="ESF1 RRM" evidence="7">
    <location>
        <begin position="142"/>
        <end position="284"/>
    </location>
</feature>
<dbReference type="Pfam" id="PF08159">
    <property type="entry name" value="NUC153"/>
    <property type="match status" value="1"/>
</dbReference>
<feature type="compositionally biased region" description="Acidic residues" evidence="5">
    <location>
        <begin position="92"/>
        <end position="110"/>
    </location>
</feature>
<evidence type="ECO:0000256" key="5">
    <source>
        <dbReference type="SAM" id="MobiDB-lite"/>
    </source>
</evidence>
<evidence type="ECO:0000256" key="4">
    <source>
        <dbReference type="ARBA" id="ARBA00023242"/>
    </source>
</evidence>
<evidence type="ECO:0000256" key="2">
    <source>
        <dbReference type="ARBA" id="ARBA00009087"/>
    </source>
</evidence>
<feature type="region of interest" description="Disordered" evidence="5">
    <location>
        <begin position="78"/>
        <end position="114"/>
    </location>
</feature>
<dbReference type="GeneID" id="92367758"/>
<sequence>MSEEVDSLANVRPQVYERFNAKSDPRFKQMRMKDRKIKIDKRFSKIFTDDEFSISTPIDPFGRKKSKKKIDEDMHKFYEVEESEKSTQGEESSLDSEEPFEWNEESDDDGSQTYKEEKCTFKDPVWENNPIHRTGISEGDATSRLSLMGLDWDNINADDIYVVLSSFLSPSKVLSAGNTNNKLIRVSIYPSNFGKERMEYEEVHGPTIQSTRQKDVDSAGEEEDLEAIRRYQVEKSLYYYAVIECVDVNSAIKLADELDGMEADFCIDSLDVRFVPDDLIEFPYPPISVSSCIPTKYKPPDCFRSALKHSKPLLVWDDTPLERVKFLRKKFAPEELLSNDFDAYLASDIESEDEDNEIKNISKAGLGGDLEENLDEIRHLLLSDAQNLFDSNINSKDNDEYDSSIYEMKRNMRQKKCNDILEIEFKPQLEDLAIDLITKGTQKWEDETICKDNVETLTPWQTYLKKKKQKRKERKLQVREKIREQRLQRQQESLNIRHMDDELGVNKNQIIDSNSNILYNTSNNTNEDDEDRHFDMKNLRLLEKSDKKVKSKKRQNLIKVATSESIQIGFSGSIHDPRVSEIFTNPDFAIDPTNPLYKPTNFNETLLKEKRKQKIKRNNTPKLLHNTNQEKKFNLNMIPDDINDSFTLLSNKKSRKY</sequence>
<feature type="compositionally biased region" description="Basic and acidic residues" evidence="5">
    <location>
        <begin position="78"/>
        <end position="88"/>
    </location>
</feature>
<comment type="subcellular location">
    <subcellularLocation>
        <location evidence="1">Nucleus</location>
        <location evidence="1">Nucleolus</location>
    </subcellularLocation>
</comment>
<evidence type="ECO:0000259" key="6">
    <source>
        <dbReference type="Pfam" id="PF08159"/>
    </source>
</evidence>
<protein>
    <submittedName>
        <fullName evidence="8">Uncharacterized protein</fullName>
    </submittedName>
</protein>
<dbReference type="VEuPathDB" id="CryptoDB:cand_035740"/>
<keyword evidence="3" id="KW-0175">Coiled coil</keyword>
<evidence type="ECO:0000313" key="9">
    <source>
        <dbReference type="Proteomes" id="UP000186804"/>
    </source>
</evidence>
<dbReference type="InterPro" id="IPR056750">
    <property type="entry name" value="RRM_ESF1"/>
</dbReference>
<keyword evidence="9" id="KW-1185">Reference proteome</keyword>
<dbReference type="InterPro" id="IPR012580">
    <property type="entry name" value="NUC153"/>
</dbReference>
<gene>
    <name evidence="8" type="ORF">cand_035740</name>
</gene>
<name>A0A1J4MXA0_9CRYT</name>
<evidence type="ECO:0000256" key="3">
    <source>
        <dbReference type="ARBA" id="ARBA00023054"/>
    </source>
</evidence>
<comment type="similarity">
    <text evidence="2">Belongs to the ESF1 family.</text>
</comment>
<dbReference type="GO" id="GO:0005730">
    <property type="term" value="C:nucleolus"/>
    <property type="evidence" value="ECO:0007669"/>
    <property type="project" value="UniProtKB-SubCell"/>
</dbReference>
<accession>A0A1J4MXA0</accession>
<dbReference type="PANTHER" id="PTHR12202:SF0">
    <property type="entry name" value="ESF1 HOMOLOG"/>
    <property type="match status" value="1"/>
</dbReference>
<keyword evidence="4" id="KW-0539">Nucleus</keyword>
<evidence type="ECO:0000259" key="7">
    <source>
        <dbReference type="Pfam" id="PF25121"/>
    </source>
</evidence>
<feature type="domain" description="NUC153" evidence="6">
    <location>
        <begin position="576"/>
        <end position="601"/>
    </location>
</feature>
<dbReference type="OrthoDB" id="431825at2759"/>
<dbReference type="PANTHER" id="PTHR12202">
    <property type="entry name" value="ESF1 HOMOLOG"/>
    <property type="match status" value="1"/>
</dbReference>
<dbReference type="InterPro" id="IPR039754">
    <property type="entry name" value="Esf1"/>
</dbReference>
<dbReference type="AlphaFoldDB" id="A0A1J4MXA0"/>
<dbReference type="RefSeq" id="XP_067069993.1">
    <property type="nucleotide sequence ID" value="XM_067213800.1"/>
</dbReference>
<organism evidence="8 9">
    <name type="scientific">Cryptosporidium andersoni</name>
    <dbReference type="NCBI Taxonomy" id="117008"/>
    <lineage>
        <taxon>Eukaryota</taxon>
        <taxon>Sar</taxon>
        <taxon>Alveolata</taxon>
        <taxon>Apicomplexa</taxon>
        <taxon>Conoidasida</taxon>
        <taxon>Coccidia</taxon>
        <taxon>Eucoccidiorida</taxon>
        <taxon>Eimeriorina</taxon>
        <taxon>Cryptosporidiidae</taxon>
        <taxon>Cryptosporidium</taxon>
    </lineage>
</organism>
<reference evidence="8 9" key="1">
    <citation type="submission" date="2016-10" db="EMBL/GenBank/DDBJ databases">
        <title>Reductive evolution of mitochondrial metabolism and differential evolution of invasion-related proteins in Cryptosporidium.</title>
        <authorList>
            <person name="Liu S."/>
            <person name="Roellig D.M."/>
            <person name="Guo Y."/>
            <person name="Li N."/>
            <person name="Frace M.A."/>
            <person name="Tang K."/>
            <person name="Zhang L."/>
            <person name="Feng Y."/>
            <person name="Xiao L."/>
        </authorList>
    </citation>
    <scope>NUCLEOTIDE SEQUENCE [LARGE SCALE GENOMIC DNA]</scope>
    <source>
        <strain evidence="8">30847</strain>
    </source>
</reference>
<proteinExistence type="inferred from homology"/>
<dbReference type="GO" id="GO:0003723">
    <property type="term" value="F:RNA binding"/>
    <property type="evidence" value="ECO:0007669"/>
    <property type="project" value="TreeGrafter"/>
</dbReference>
<evidence type="ECO:0000256" key="1">
    <source>
        <dbReference type="ARBA" id="ARBA00004604"/>
    </source>
</evidence>
<dbReference type="EMBL" id="LRBS01000007">
    <property type="protein sequence ID" value="OII78147.1"/>
    <property type="molecule type" value="Genomic_DNA"/>
</dbReference>
<comment type="caution">
    <text evidence="8">The sequence shown here is derived from an EMBL/GenBank/DDBJ whole genome shotgun (WGS) entry which is preliminary data.</text>
</comment>
<dbReference type="Pfam" id="PF25121">
    <property type="entry name" value="RRM_ESF1"/>
    <property type="match status" value="1"/>
</dbReference>
<dbReference type="Proteomes" id="UP000186804">
    <property type="component" value="Unassembled WGS sequence"/>
</dbReference>